<dbReference type="OrthoDB" id="9800237at2"/>
<dbReference type="InterPro" id="IPR050965">
    <property type="entry name" value="UPF0336/Enoyl-CoA_hydratase"/>
</dbReference>
<dbReference type="EMBL" id="PDZR01000011">
    <property type="protein sequence ID" value="PNG25912.1"/>
    <property type="molecule type" value="Genomic_DNA"/>
</dbReference>
<dbReference type="InterPro" id="IPR029069">
    <property type="entry name" value="HotDog_dom_sf"/>
</dbReference>
<evidence type="ECO:0000313" key="3">
    <source>
        <dbReference type="EMBL" id="PNG25912.1"/>
    </source>
</evidence>
<dbReference type="GO" id="GO:0006633">
    <property type="term" value="P:fatty acid biosynthetic process"/>
    <property type="evidence" value="ECO:0007669"/>
    <property type="project" value="TreeGrafter"/>
</dbReference>
<evidence type="ECO:0000313" key="4">
    <source>
        <dbReference type="Proteomes" id="UP000236286"/>
    </source>
</evidence>
<dbReference type="RefSeq" id="WP_102843852.1">
    <property type="nucleotide sequence ID" value="NZ_PDZR01000011.1"/>
</dbReference>
<dbReference type="PANTHER" id="PTHR43437:SF3">
    <property type="entry name" value="HYDROXYACYL-THIOESTER DEHYDRATASE TYPE 2, MITOCHONDRIAL"/>
    <property type="match status" value="1"/>
</dbReference>
<proteinExistence type="predicted"/>
<protein>
    <recommendedName>
        <fullName evidence="2">MaoC-like domain-containing protein</fullName>
    </recommendedName>
</protein>
<accession>A0A2J7TGL4</accession>
<dbReference type="PANTHER" id="PTHR43437">
    <property type="entry name" value="HYDROXYACYL-THIOESTER DEHYDRATASE TYPE 2, MITOCHONDRIAL-RELATED"/>
    <property type="match status" value="1"/>
</dbReference>
<dbReference type="InterPro" id="IPR002539">
    <property type="entry name" value="MaoC-like_dom"/>
</dbReference>
<feature type="domain" description="MaoC-like" evidence="2">
    <location>
        <begin position="22"/>
        <end position="109"/>
    </location>
</feature>
<evidence type="ECO:0000256" key="1">
    <source>
        <dbReference type="SAM" id="MobiDB-lite"/>
    </source>
</evidence>
<sequence>MSLPPGAPVGDGPKIGDSIGKTEFGPVRAEDLARYALASGDDNPLHLDAGVAAAAGLKAPPIHGMLMMSCFEPALRRWRPDLVIARISAKFLRPVPVGDSIVISGRIVRATSGPEAELLLRLMAHGSNGDLAVLAEATLAPASRQAEL</sequence>
<evidence type="ECO:0000259" key="2">
    <source>
        <dbReference type="Pfam" id="PF01575"/>
    </source>
</evidence>
<dbReference type="CDD" id="cd03441">
    <property type="entry name" value="R_hydratase_like"/>
    <property type="match status" value="1"/>
</dbReference>
<dbReference type="AlphaFoldDB" id="A0A2J7TGL4"/>
<comment type="caution">
    <text evidence="3">The sequence shown here is derived from an EMBL/GenBank/DDBJ whole genome shotgun (WGS) entry which is preliminary data.</text>
</comment>
<dbReference type="SUPFAM" id="SSF54637">
    <property type="entry name" value="Thioesterase/thiol ester dehydrase-isomerase"/>
    <property type="match status" value="1"/>
</dbReference>
<reference evidence="3 4" key="1">
    <citation type="submission" date="2017-10" db="EMBL/GenBank/DDBJ databases">
        <title>Genome announcement of Methylocella silvestris TVC from permafrost.</title>
        <authorList>
            <person name="Wang J."/>
            <person name="Geng K."/>
            <person name="Ul-Haque F."/>
            <person name="Crombie A.T."/>
            <person name="Street L.E."/>
            <person name="Wookey P.A."/>
            <person name="Murrell J.C."/>
            <person name="Pratscher J."/>
        </authorList>
    </citation>
    <scope>NUCLEOTIDE SEQUENCE [LARGE SCALE GENOMIC DNA]</scope>
    <source>
        <strain evidence="3 4">TVC</strain>
    </source>
</reference>
<feature type="region of interest" description="Disordered" evidence="1">
    <location>
        <begin position="1"/>
        <end position="22"/>
    </location>
</feature>
<dbReference type="Proteomes" id="UP000236286">
    <property type="component" value="Unassembled WGS sequence"/>
</dbReference>
<name>A0A2J7TGL4_METSI</name>
<gene>
    <name evidence="3" type="ORF">CR492_11325</name>
</gene>
<dbReference type="Gene3D" id="3.10.129.10">
    <property type="entry name" value="Hotdog Thioesterase"/>
    <property type="match status" value="1"/>
</dbReference>
<dbReference type="GO" id="GO:0019171">
    <property type="term" value="F:(3R)-hydroxyacyl-[acyl-carrier-protein] dehydratase activity"/>
    <property type="evidence" value="ECO:0007669"/>
    <property type="project" value="TreeGrafter"/>
</dbReference>
<organism evidence="3 4">
    <name type="scientific">Methylocella silvestris</name>
    <dbReference type="NCBI Taxonomy" id="199596"/>
    <lineage>
        <taxon>Bacteria</taxon>
        <taxon>Pseudomonadati</taxon>
        <taxon>Pseudomonadota</taxon>
        <taxon>Alphaproteobacteria</taxon>
        <taxon>Hyphomicrobiales</taxon>
        <taxon>Beijerinckiaceae</taxon>
        <taxon>Methylocella</taxon>
    </lineage>
</organism>
<dbReference type="Pfam" id="PF01575">
    <property type="entry name" value="MaoC_dehydratas"/>
    <property type="match status" value="1"/>
</dbReference>